<keyword evidence="1" id="KW-0472">Membrane</keyword>
<dbReference type="OrthoDB" id="1649455at2"/>
<sequence length="502" mass="54860">MQTLVYFSNDGIQVLQGTIKKGRLNIFNYKTLPVEAGGLINGVITNEEVVKETITAALKENPRLFKNMKLVIDSSLIATKNVEVPKLKPKELAAVATTEFEDTAGNYDELVVDYTRIPGVSGNNLFCCGVEKRVLDSYVTMFASLKIQIKSIDVGLNSLIQYVTATKDFKKMTFALNILDGKNLVSLLFENGIYIFSNRSRLLSERGTDAFADELSGKLSSLIQFNKSQKSEHTLNMSLYAGLDEFELSRLRELNFDPELNLFIIPQTPNIKSGFVIDESFDFGSFIYPIAGFFDGLKPLNLFTAFKKSNVKKKELPFEYKALILPAAMILISLVVFGVFFGLKYSAQKSLEASNAYISDANNQAEYLQATELAEEVSGIQSEISNVEAITAAISSNPNLGAQTMTTLSTMGNGVIALSSLDYDGSTGAIQIVAIANNEKEAARYIERLKSTGYFTEVEYTGYAEISSQTSTTTPTTTTSTTSTSSGFGFVAVAYLKAGGSQ</sequence>
<dbReference type="EMBL" id="LKEU01000033">
    <property type="protein sequence ID" value="OFV70159.1"/>
    <property type="molecule type" value="Genomic_DNA"/>
</dbReference>
<evidence type="ECO:0000256" key="1">
    <source>
        <dbReference type="SAM" id="Phobius"/>
    </source>
</evidence>
<dbReference type="AlphaFoldDB" id="A0A1F2PFL6"/>
<evidence type="ECO:0000313" key="3">
    <source>
        <dbReference type="Proteomes" id="UP000176244"/>
    </source>
</evidence>
<protein>
    <submittedName>
        <fullName evidence="2">Competence protein A</fullName>
    </submittedName>
</protein>
<proteinExistence type="predicted"/>
<comment type="caution">
    <text evidence="2">The sequence shown here is derived from an EMBL/GenBank/DDBJ whole genome shotgun (WGS) entry which is preliminary data.</text>
</comment>
<organism evidence="2 3">
    <name type="scientific">Acetobacterium wieringae</name>
    <dbReference type="NCBI Taxonomy" id="52694"/>
    <lineage>
        <taxon>Bacteria</taxon>
        <taxon>Bacillati</taxon>
        <taxon>Bacillota</taxon>
        <taxon>Clostridia</taxon>
        <taxon>Eubacteriales</taxon>
        <taxon>Eubacteriaceae</taxon>
        <taxon>Acetobacterium</taxon>
    </lineage>
</organism>
<dbReference type="Proteomes" id="UP000176244">
    <property type="component" value="Unassembled WGS sequence"/>
</dbReference>
<feature type="transmembrane region" description="Helical" evidence="1">
    <location>
        <begin position="323"/>
        <end position="343"/>
    </location>
</feature>
<dbReference type="STRING" id="52694.ACWI_23640"/>
<evidence type="ECO:0000313" key="2">
    <source>
        <dbReference type="EMBL" id="OFV70159.1"/>
    </source>
</evidence>
<name>A0A1F2PFL6_9FIRM</name>
<keyword evidence="1" id="KW-0812">Transmembrane</keyword>
<gene>
    <name evidence="2" type="ORF">ACWI_23640</name>
</gene>
<accession>A0A1F2PFL6</accession>
<reference evidence="2 3" key="1">
    <citation type="submission" date="2015-09" db="EMBL/GenBank/DDBJ databases">
        <title>Genome sequence of Acetobacterium wieringae DSM 1911.</title>
        <authorList>
            <person name="Poehlein A."/>
            <person name="Bengelsdorf F.R."/>
            <person name="Schiel-Bengelsdorf B."/>
            <person name="Duerre P."/>
            <person name="Daniel R."/>
        </authorList>
    </citation>
    <scope>NUCLEOTIDE SEQUENCE [LARGE SCALE GENOMIC DNA]</scope>
    <source>
        <strain evidence="2 3">DSM 1911</strain>
    </source>
</reference>
<dbReference type="Gene3D" id="3.30.420.40">
    <property type="match status" value="1"/>
</dbReference>
<dbReference type="RefSeq" id="WP_070371642.1">
    <property type="nucleotide sequence ID" value="NZ_LKEU01000033.1"/>
</dbReference>
<keyword evidence="1" id="KW-1133">Transmembrane helix</keyword>